<feature type="coiled-coil region" evidence="11">
    <location>
        <begin position="203"/>
        <end position="256"/>
    </location>
</feature>
<dbReference type="Pfam" id="PF25880">
    <property type="entry name" value="WHD_CHMP7_1st"/>
    <property type="match status" value="1"/>
</dbReference>
<evidence type="ECO:0000256" key="11">
    <source>
        <dbReference type="SAM" id="Coils"/>
    </source>
</evidence>
<evidence type="ECO:0000313" key="13">
    <source>
        <dbReference type="Proteomes" id="UP000695023"/>
    </source>
</evidence>
<comment type="subcellular location">
    <subcellularLocation>
        <location evidence="2">Cytoplasm</location>
    </subcellularLocation>
    <subcellularLocation>
        <location evidence="1">Nucleus envelope</location>
    </subcellularLocation>
</comment>
<protein>
    <recommendedName>
        <fullName evidence="9">Charged multivesicular body protein 7</fullName>
    </recommendedName>
    <alternativeName>
        <fullName evidence="10">Chromatin-modifying protein 7</fullName>
    </alternativeName>
</protein>
<dbReference type="Pfam" id="PF25239">
    <property type="entry name" value="WHD_CHMP7"/>
    <property type="match status" value="1"/>
</dbReference>
<evidence type="ECO:0000256" key="9">
    <source>
        <dbReference type="ARBA" id="ARBA00041077"/>
    </source>
</evidence>
<dbReference type="CTD" id="91782"/>
<keyword evidence="4" id="KW-0813">Transport</keyword>
<evidence type="ECO:0000256" key="5">
    <source>
        <dbReference type="ARBA" id="ARBA00022490"/>
    </source>
</evidence>
<evidence type="ECO:0000256" key="1">
    <source>
        <dbReference type="ARBA" id="ARBA00004259"/>
    </source>
</evidence>
<dbReference type="GO" id="GO:0015031">
    <property type="term" value="P:protein transport"/>
    <property type="evidence" value="ECO:0007669"/>
    <property type="project" value="UniProtKB-KW"/>
</dbReference>
<reference evidence="14" key="1">
    <citation type="submission" date="2025-08" db="UniProtKB">
        <authorList>
            <consortium name="RefSeq"/>
        </authorList>
    </citation>
    <scope>IDENTIFICATION</scope>
</reference>
<evidence type="ECO:0000256" key="10">
    <source>
        <dbReference type="ARBA" id="ARBA00041629"/>
    </source>
</evidence>
<gene>
    <name evidence="14" type="primary">chmp7</name>
</gene>
<evidence type="ECO:0000256" key="3">
    <source>
        <dbReference type="ARBA" id="ARBA00006190"/>
    </source>
</evidence>
<dbReference type="GeneID" id="102197372"/>
<comment type="similarity">
    <text evidence="3">Belongs to the SNF7 family.</text>
</comment>
<dbReference type="PANTHER" id="PTHR22761">
    <property type="entry name" value="CHARGED MULTIVESICULAR BODY PROTEIN"/>
    <property type="match status" value="1"/>
</dbReference>
<dbReference type="GO" id="GO:0006900">
    <property type="term" value="P:vesicle budding from membrane"/>
    <property type="evidence" value="ECO:0007669"/>
    <property type="project" value="TreeGrafter"/>
</dbReference>
<accession>A0A9Y3R904</accession>
<name>A0A9Y3R904_9CICH</name>
<keyword evidence="6" id="KW-0653">Protein transport</keyword>
<keyword evidence="5" id="KW-0963">Cytoplasm</keyword>
<dbReference type="Proteomes" id="UP000695023">
    <property type="component" value="Unplaced"/>
</dbReference>
<keyword evidence="8" id="KW-0539">Nucleus</keyword>
<evidence type="ECO:0000256" key="2">
    <source>
        <dbReference type="ARBA" id="ARBA00004496"/>
    </source>
</evidence>
<dbReference type="InterPro" id="IPR057471">
    <property type="entry name" value="CHMP7_WHD"/>
</dbReference>
<dbReference type="AlphaFoldDB" id="A0A9Y3R904"/>
<dbReference type="GO" id="GO:0005635">
    <property type="term" value="C:nuclear envelope"/>
    <property type="evidence" value="ECO:0007669"/>
    <property type="project" value="UniProtKB-SubCell"/>
</dbReference>
<dbReference type="GO" id="GO:0005771">
    <property type="term" value="C:multivesicular body"/>
    <property type="evidence" value="ECO:0007669"/>
    <property type="project" value="TreeGrafter"/>
</dbReference>
<dbReference type="GO" id="GO:0009898">
    <property type="term" value="C:cytoplasmic side of plasma membrane"/>
    <property type="evidence" value="ECO:0007669"/>
    <property type="project" value="TreeGrafter"/>
</dbReference>
<evidence type="ECO:0000256" key="4">
    <source>
        <dbReference type="ARBA" id="ARBA00022448"/>
    </source>
</evidence>
<evidence type="ECO:0000313" key="14">
    <source>
        <dbReference type="RefSeq" id="XP_005729628.1"/>
    </source>
</evidence>
<keyword evidence="7 11" id="KW-0175">Coiled coil</keyword>
<feature type="domain" description="CHMP7 winged helix" evidence="12">
    <location>
        <begin position="104"/>
        <end position="172"/>
    </location>
</feature>
<evidence type="ECO:0000256" key="7">
    <source>
        <dbReference type="ARBA" id="ARBA00023054"/>
    </source>
</evidence>
<dbReference type="InterPro" id="IPR005024">
    <property type="entry name" value="Snf7_fam"/>
</dbReference>
<dbReference type="Pfam" id="PF03357">
    <property type="entry name" value="Snf7"/>
    <property type="match status" value="1"/>
</dbReference>
<dbReference type="RefSeq" id="XP_005729628.1">
    <property type="nucleotide sequence ID" value="XM_005729571.2"/>
</dbReference>
<evidence type="ECO:0000256" key="6">
    <source>
        <dbReference type="ARBA" id="ARBA00022927"/>
    </source>
</evidence>
<dbReference type="GO" id="GO:0032511">
    <property type="term" value="P:late endosome to vacuole transport via multivesicular body sorting pathway"/>
    <property type="evidence" value="ECO:0007669"/>
    <property type="project" value="TreeGrafter"/>
</dbReference>
<evidence type="ECO:0000259" key="12">
    <source>
        <dbReference type="Pfam" id="PF25239"/>
    </source>
</evidence>
<proteinExistence type="inferred from homology"/>
<dbReference type="PANTHER" id="PTHR22761:SF21">
    <property type="entry name" value="CHARGED MULTIVESICULAR BODY PROTEIN 7"/>
    <property type="match status" value="1"/>
</dbReference>
<organism evidence="13 14">
    <name type="scientific">Pundamilia nyererei</name>
    <dbReference type="NCBI Taxonomy" id="303518"/>
    <lineage>
        <taxon>Eukaryota</taxon>
        <taxon>Metazoa</taxon>
        <taxon>Chordata</taxon>
        <taxon>Craniata</taxon>
        <taxon>Vertebrata</taxon>
        <taxon>Euteleostomi</taxon>
        <taxon>Actinopterygii</taxon>
        <taxon>Neopterygii</taxon>
        <taxon>Teleostei</taxon>
        <taxon>Neoteleostei</taxon>
        <taxon>Acanthomorphata</taxon>
        <taxon>Ovalentaria</taxon>
        <taxon>Cichlomorphae</taxon>
        <taxon>Cichliformes</taxon>
        <taxon>Cichlidae</taxon>
        <taxon>African cichlids</taxon>
        <taxon>Pseudocrenilabrinae</taxon>
        <taxon>Haplochromini</taxon>
        <taxon>Pundamilia</taxon>
    </lineage>
</organism>
<keyword evidence="13" id="KW-1185">Reference proteome</keyword>
<evidence type="ECO:0000256" key="8">
    <source>
        <dbReference type="ARBA" id="ARBA00023242"/>
    </source>
</evidence>
<sequence>MDFWTALIVKSCKDRRTVCVNLQELNKIFKRKEKSPLGLATVIQSMATCGKIQRESEFAANVDCGWLSWGVGLLLVKPLKWTFSALLGSSRVHLEESFVIIELVKEKAAELLRVYRSSEFSSCSIVSFQDLCTLSSNICADEGTLCMALLQLQRDKQVMVSLHEGEKIVKFCLPGQDRVSAVSDVDIGIYQLQRSEKLLGERVEKLGLEADKCKEEARILLREGKKSQALRCLRGRKRVEKRADNLFAKLESIREILDRIAQSQSDKMVMQAYQAGVAALRLSLKDVTVERAESLVDQIQELCDTQDEVNQTISSGVTAADEDMDELEEELKSLLNDSKPDSVSGLPTVPATNLQPSAESILSSLPDIPQRPLNISTEQLEEELNQLTLTDSGFQKKKLTSPAKILDPAQ</sequence>
<dbReference type="GO" id="GO:0000815">
    <property type="term" value="C:ESCRT III complex"/>
    <property type="evidence" value="ECO:0007669"/>
    <property type="project" value="TreeGrafter"/>
</dbReference>